<dbReference type="EMBL" id="KK914485">
    <property type="protein sequence ID" value="KDP35483.1"/>
    <property type="molecule type" value="Genomic_DNA"/>
</dbReference>
<dbReference type="SUPFAM" id="SSF53448">
    <property type="entry name" value="Nucleotide-diphospho-sugar transferases"/>
    <property type="match status" value="1"/>
</dbReference>
<dbReference type="OrthoDB" id="1731071at2759"/>
<dbReference type="Gene3D" id="3.90.550.10">
    <property type="entry name" value="Spore Coat Polysaccharide Biosynthesis Protein SpsA, Chain A"/>
    <property type="match status" value="1"/>
</dbReference>
<dbReference type="InterPro" id="IPR005835">
    <property type="entry name" value="NTP_transferase_dom"/>
</dbReference>
<dbReference type="AlphaFoldDB" id="A0A067KKD8"/>
<dbReference type="PANTHER" id="PTHR43523:SF17">
    <property type="entry name" value="INACTIVE GLUCOSE-1-PHOSPHATE ADENYLYLTRANSFERASE SMALL SUBUNIT 2, CHLOROPLASTIC"/>
    <property type="match status" value="1"/>
</dbReference>
<dbReference type="InterPro" id="IPR011831">
    <property type="entry name" value="ADP-Glc_PPase"/>
</dbReference>
<comment type="similarity">
    <text evidence="1">Belongs to the bacterial/plant glucose-1-phosphate adenylyltransferase family.</text>
</comment>
<name>A0A067KKD8_JATCU</name>
<dbReference type="InterPro" id="IPR029044">
    <property type="entry name" value="Nucleotide-diphossugar_trans"/>
</dbReference>
<protein>
    <recommendedName>
        <fullName evidence="2">Nucleotidyl transferase domain-containing protein</fullName>
    </recommendedName>
</protein>
<proteinExistence type="inferred from homology"/>
<dbReference type="Proteomes" id="UP000027138">
    <property type="component" value="Unassembled WGS sequence"/>
</dbReference>
<dbReference type="Pfam" id="PF00483">
    <property type="entry name" value="NTP_transferase"/>
    <property type="match status" value="1"/>
</dbReference>
<sequence>MGILQLPISIPANLQLQAKLSDVKSAIVFGDGSESRLYPLTKRRSKGAIPLAANYRLIDSVVSNRINSNINKIYAITQFNSTSLKSHLSRAYNGLGLGKEALLVDALHELFLSFFFLFCQGTADAMRRCLWVMKEFLVSKFLILHGHYLYKMDYKKLIEAHRSSQADITVAALGYTRKLDSGFGLLTVNSSNEVPKFSFNSEKEPRTVISVTSFPISRDSLPPDI</sequence>
<evidence type="ECO:0000256" key="1">
    <source>
        <dbReference type="ARBA" id="ARBA00010443"/>
    </source>
</evidence>
<reference evidence="3 4" key="1">
    <citation type="journal article" date="2014" name="PLoS ONE">
        <title>Global Analysis of Gene Expression Profiles in Physic Nut (Jatropha curcas L.) Seedlings Exposed to Salt Stress.</title>
        <authorList>
            <person name="Zhang L."/>
            <person name="Zhang C."/>
            <person name="Wu P."/>
            <person name="Chen Y."/>
            <person name="Li M."/>
            <person name="Jiang H."/>
            <person name="Wu G."/>
        </authorList>
    </citation>
    <scope>NUCLEOTIDE SEQUENCE [LARGE SCALE GENOMIC DNA]</scope>
    <source>
        <strain evidence="4">cv. GZQX0401</strain>
        <tissue evidence="3">Young leaves</tissue>
    </source>
</reference>
<dbReference type="STRING" id="180498.A0A067KKD8"/>
<evidence type="ECO:0000259" key="2">
    <source>
        <dbReference type="Pfam" id="PF00483"/>
    </source>
</evidence>
<dbReference type="GO" id="GO:0008878">
    <property type="term" value="F:glucose-1-phosphate adenylyltransferase activity"/>
    <property type="evidence" value="ECO:0007669"/>
    <property type="project" value="InterPro"/>
</dbReference>
<evidence type="ECO:0000313" key="3">
    <source>
        <dbReference type="EMBL" id="KDP35483.1"/>
    </source>
</evidence>
<dbReference type="GO" id="GO:0005978">
    <property type="term" value="P:glycogen biosynthetic process"/>
    <property type="evidence" value="ECO:0007669"/>
    <property type="project" value="InterPro"/>
</dbReference>
<evidence type="ECO:0000313" key="4">
    <source>
        <dbReference type="Proteomes" id="UP000027138"/>
    </source>
</evidence>
<accession>A0A067KKD8</accession>
<organism evidence="3 4">
    <name type="scientific">Jatropha curcas</name>
    <name type="common">Barbados nut</name>
    <dbReference type="NCBI Taxonomy" id="180498"/>
    <lineage>
        <taxon>Eukaryota</taxon>
        <taxon>Viridiplantae</taxon>
        <taxon>Streptophyta</taxon>
        <taxon>Embryophyta</taxon>
        <taxon>Tracheophyta</taxon>
        <taxon>Spermatophyta</taxon>
        <taxon>Magnoliopsida</taxon>
        <taxon>eudicotyledons</taxon>
        <taxon>Gunneridae</taxon>
        <taxon>Pentapetalae</taxon>
        <taxon>rosids</taxon>
        <taxon>fabids</taxon>
        <taxon>Malpighiales</taxon>
        <taxon>Euphorbiaceae</taxon>
        <taxon>Crotonoideae</taxon>
        <taxon>Jatropheae</taxon>
        <taxon>Jatropha</taxon>
    </lineage>
</organism>
<feature type="domain" description="Nucleotidyl transferase" evidence="2">
    <location>
        <begin position="26"/>
        <end position="198"/>
    </location>
</feature>
<keyword evidence="4" id="KW-1185">Reference proteome</keyword>
<dbReference type="PANTHER" id="PTHR43523">
    <property type="entry name" value="GLUCOSE-1-PHOSPHATE ADENYLYLTRANSFERASE-RELATED"/>
    <property type="match status" value="1"/>
</dbReference>
<gene>
    <name evidence="3" type="ORF">JCGZ_10930</name>
</gene>